<dbReference type="InterPro" id="IPR001357">
    <property type="entry name" value="BRCT_dom"/>
</dbReference>
<dbReference type="NCBIfam" id="NF005932">
    <property type="entry name" value="PRK07956.1"/>
    <property type="match status" value="1"/>
</dbReference>
<feature type="binding site" evidence="10">
    <location>
        <position position="451"/>
    </location>
    <ligand>
        <name>Zn(2+)</name>
        <dbReference type="ChEBI" id="CHEBI:29105"/>
    </ligand>
</feature>
<dbReference type="InterPro" id="IPR001679">
    <property type="entry name" value="DNA_ligase"/>
</dbReference>
<evidence type="ECO:0000256" key="1">
    <source>
        <dbReference type="ARBA" id="ARBA00022598"/>
    </source>
</evidence>
<feature type="binding site" evidence="10">
    <location>
        <begin position="37"/>
        <end position="41"/>
    </location>
    <ligand>
        <name>NAD(+)</name>
        <dbReference type="ChEBI" id="CHEBI:57540"/>
    </ligand>
</feature>
<evidence type="ECO:0000256" key="9">
    <source>
        <dbReference type="ARBA" id="ARBA00034005"/>
    </source>
</evidence>
<name>A0ABY8LUJ7_9BACT</name>
<keyword evidence="5 10" id="KW-0862">Zinc</keyword>
<evidence type="ECO:0000256" key="2">
    <source>
        <dbReference type="ARBA" id="ARBA00022705"/>
    </source>
</evidence>
<gene>
    <name evidence="10 12" type="primary">ligA</name>
    <name evidence="12" type="ORF">QEG99_01320</name>
</gene>
<dbReference type="Pfam" id="PF12826">
    <property type="entry name" value="HHH_2"/>
    <property type="match status" value="1"/>
</dbReference>
<keyword evidence="1 10" id="KW-0436">Ligase</keyword>
<comment type="function">
    <text evidence="10">DNA ligase that catalyzes the formation of phosphodiester linkages between 5'-phosphoryl and 3'-hydroxyl groups in double-stranded DNA using NAD as a coenzyme and as the energy source for the reaction. It is essential for DNA replication and repair of damaged DNA.</text>
</comment>
<dbReference type="InterPro" id="IPR013839">
    <property type="entry name" value="DNAligase_adenylation"/>
</dbReference>
<dbReference type="PROSITE" id="PS01055">
    <property type="entry name" value="DNA_LIGASE_N1"/>
    <property type="match status" value="1"/>
</dbReference>
<dbReference type="Gene3D" id="3.40.50.10190">
    <property type="entry name" value="BRCT domain"/>
    <property type="match status" value="1"/>
</dbReference>
<feature type="binding site" evidence="10">
    <location>
        <position position="464"/>
    </location>
    <ligand>
        <name>Zn(2+)</name>
        <dbReference type="ChEBI" id="CHEBI:29105"/>
    </ligand>
</feature>
<proteinExistence type="inferred from homology"/>
<keyword evidence="2 10" id="KW-0235">DNA replication</keyword>
<feature type="binding site" evidence="10">
    <location>
        <position position="469"/>
    </location>
    <ligand>
        <name>Zn(2+)</name>
        <dbReference type="ChEBI" id="CHEBI:29105"/>
    </ligand>
</feature>
<keyword evidence="6 10" id="KW-0460">Magnesium</keyword>
<dbReference type="Gene3D" id="3.30.470.30">
    <property type="entry name" value="DNA ligase/mRNA capping enzyme"/>
    <property type="match status" value="1"/>
</dbReference>
<feature type="binding site" evidence="10">
    <location>
        <position position="179"/>
    </location>
    <ligand>
        <name>NAD(+)</name>
        <dbReference type="ChEBI" id="CHEBI:57540"/>
    </ligand>
</feature>
<dbReference type="SUPFAM" id="SSF47781">
    <property type="entry name" value="RuvA domain 2-like"/>
    <property type="match status" value="1"/>
</dbReference>
<feature type="domain" description="BRCT" evidence="11">
    <location>
        <begin position="635"/>
        <end position="714"/>
    </location>
</feature>
<dbReference type="SUPFAM" id="SSF50249">
    <property type="entry name" value="Nucleic acid-binding proteins"/>
    <property type="match status" value="1"/>
</dbReference>
<dbReference type="InterPro" id="IPR012340">
    <property type="entry name" value="NA-bd_OB-fold"/>
</dbReference>
<evidence type="ECO:0000256" key="10">
    <source>
        <dbReference type="HAMAP-Rule" id="MF_01588"/>
    </source>
</evidence>
<dbReference type="CDD" id="cd17748">
    <property type="entry name" value="BRCT_DNA_ligase_like"/>
    <property type="match status" value="1"/>
</dbReference>
<feature type="binding site" evidence="10">
    <location>
        <position position="333"/>
    </location>
    <ligand>
        <name>NAD(+)</name>
        <dbReference type="ChEBI" id="CHEBI:57540"/>
    </ligand>
</feature>
<evidence type="ECO:0000259" key="11">
    <source>
        <dbReference type="PROSITE" id="PS50172"/>
    </source>
</evidence>
<dbReference type="EC" id="6.5.1.2" evidence="10"/>
<dbReference type="InterPro" id="IPR041663">
    <property type="entry name" value="DisA/LigA_HHH"/>
</dbReference>
<evidence type="ECO:0000256" key="4">
    <source>
        <dbReference type="ARBA" id="ARBA00022763"/>
    </source>
</evidence>
<dbReference type="CDD" id="cd00114">
    <property type="entry name" value="LIGANc"/>
    <property type="match status" value="1"/>
</dbReference>
<dbReference type="Gene3D" id="1.10.150.20">
    <property type="entry name" value="5' to 3' exonuclease, C-terminal subdomain"/>
    <property type="match status" value="2"/>
</dbReference>
<sequence length="714" mass="83782">MSNDEKEKIRKLIFDLRKEIEYHDSLYFEKDEPEISDYEYDSKFKELKRLEEKYFHLLSLEEIMASPIEKMAPLKMSLFNKIKHNTPMLSLDKAYEISEIVKFENDVFTKVGKNNKFYVEPKIDGISMALHYENGNLVSALTRGDGKEGEDVIENIYKLKDEIVPKQINYKEKIEIRGEIYLDKNSFLKMNEQIKNEYLLYQEIEKENQLIKQENELRKNQNLSLLKKKKTTKIYRKTEFLNPRNAAAGIIRRKKDGDDKLEKLKAFWYQIIDPEKHQIFYVSDSINFLNKEKFVTNDLGLLLNNSAEIEEHINLIEQKREQLDYEIDGVVIKVNSYDSYNKLGSTSKFPRGAIAYKFYDQVVKSKLKDIVYQVGRTGKIAYVAILEPVNLNGSIVSKAYLHNHQNILNLKIRLNEEVYIKKSGEIIPQVISSVKNFDSTNIEIIKKCPICEFDLLDTDKEQFCINQDCPEIKIQKIIHFFSKNALNVENLSDKTVRQFFEFKLIKDEIDVFFLENQIAKINELNDNEKFNSFKRTSMIKLLSAINNAKKIPFFRFIYALGIKNIGLNFSKILSKKIKSIDQLIDFNYEQLIEIDKFGETMVQELKNYVANPRNIEFLNRLKTINFEFLDNENEYESNILENKSFVITGTLSNPREYYKDIIEKNQGKFSNAISSKVDYLIVGENVGTNKLEKAKKFNIKTITESEFLDLLKKV</sequence>
<evidence type="ECO:0000313" key="12">
    <source>
        <dbReference type="EMBL" id="WGI36907.1"/>
    </source>
</evidence>
<dbReference type="PROSITE" id="PS50172">
    <property type="entry name" value="BRCT"/>
    <property type="match status" value="1"/>
</dbReference>
<dbReference type="InterPro" id="IPR036420">
    <property type="entry name" value="BRCT_dom_sf"/>
</dbReference>
<keyword evidence="13" id="KW-1185">Reference proteome</keyword>
<evidence type="ECO:0000313" key="13">
    <source>
        <dbReference type="Proteomes" id="UP001179842"/>
    </source>
</evidence>
<organism evidence="12 13">
    <name type="scientific">Mesomycoplasma lagogenitalium</name>
    <dbReference type="NCBI Taxonomy" id="171286"/>
    <lineage>
        <taxon>Bacteria</taxon>
        <taxon>Bacillati</taxon>
        <taxon>Mycoplasmatota</taxon>
        <taxon>Mycoplasmoidales</taxon>
        <taxon>Metamycoplasmataceae</taxon>
        <taxon>Mesomycoplasma</taxon>
    </lineage>
</organism>
<feature type="binding site" evidence="10">
    <location>
        <position position="448"/>
    </location>
    <ligand>
        <name>Zn(2+)</name>
        <dbReference type="ChEBI" id="CHEBI:29105"/>
    </ligand>
</feature>
<dbReference type="SUPFAM" id="SSF52113">
    <property type="entry name" value="BRCT domain"/>
    <property type="match status" value="1"/>
</dbReference>
<evidence type="ECO:0000256" key="5">
    <source>
        <dbReference type="ARBA" id="ARBA00022833"/>
    </source>
</evidence>
<evidence type="ECO:0000256" key="6">
    <source>
        <dbReference type="ARBA" id="ARBA00022842"/>
    </source>
</evidence>
<dbReference type="SMART" id="SM00532">
    <property type="entry name" value="LIGANc"/>
    <property type="match status" value="1"/>
</dbReference>
<dbReference type="EMBL" id="CP122979">
    <property type="protein sequence ID" value="WGI36907.1"/>
    <property type="molecule type" value="Genomic_DNA"/>
</dbReference>
<accession>A0ABY8LUJ7</accession>
<evidence type="ECO:0000256" key="8">
    <source>
        <dbReference type="ARBA" id="ARBA00023204"/>
    </source>
</evidence>
<dbReference type="SUPFAM" id="SSF56091">
    <property type="entry name" value="DNA ligase/mRNA capping enzyme, catalytic domain"/>
    <property type="match status" value="2"/>
</dbReference>
<keyword evidence="3 10" id="KW-0479">Metal-binding</keyword>
<keyword evidence="7 10" id="KW-0520">NAD</keyword>
<dbReference type="Pfam" id="PF00533">
    <property type="entry name" value="BRCT"/>
    <property type="match status" value="1"/>
</dbReference>
<feature type="binding site" evidence="10">
    <location>
        <begin position="90"/>
        <end position="91"/>
    </location>
    <ligand>
        <name>NAD(+)</name>
        <dbReference type="ChEBI" id="CHEBI:57540"/>
    </ligand>
</feature>
<evidence type="ECO:0000256" key="7">
    <source>
        <dbReference type="ARBA" id="ARBA00023027"/>
    </source>
</evidence>
<dbReference type="HAMAP" id="MF_01588">
    <property type="entry name" value="DNA_ligase_A"/>
    <property type="match status" value="1"/>
</dbReference>
<reference evidence="12" key="1">
    <citation type="submission" date="2023-04" db="EMBL/GenBank/DDBJ databases">
        <title>Completed genome of Mycoplasma lagogenitalium type strain 12MS.</title>
        <authorList>
            <person name="Spergser J."/>
        </authorList>
    </citation>
    <scope>NUCLEOTIDE SEQUENCE</scope>
    <source>
        <strain evidence="12">12MS</strain>
    </source>
</reference>
<comment type="similarity">
    <text evidence="10">Belongs to the NAD-dependent DNA ligase family. LigA subfamily.</text>
</comment>
<feature type="active site" description="N6-AMP-lysine intermediate" evidence="10">
    <location>
        <position position="122"/>
    </location>
</feature>
<keyword evidence="10" id="KW-0464">Manganese</keyword>
<evidence type="ECO:0000256" key="3">
    <source>
        <dbReference type="ARBA" id="ARBA00022723"/>
    </source>
</evidence>
<dbReference type="InterPro" id="IPR018239">
    <property type="entry name" value="DNA_ligase_AS"/>
</dbReference>
<comment type="cofactor">
    <cofactor evidence="10">
        <name>Mg(2+)</name>
        <dbReference type="ChEBI" id="CHEBI:18420"/>
    </cofactor>
    <cofactor evidence="10">
        <name>Mn(2+)</name>
        <dbReference type="ChEBI" id="CHEBI:29035"/>
    </cofactor>
</comment>
<dbReference type="Gene3D" id="2.40.50.140">
    <property type="entry name" value="Nucleic acid-binding proteins"/>
    <property type="match status" value="1"/>
</dbReference>
<dbReference type="RefSeq" id="WP_280102210.1">
    <property type="nucleotide sequence ID" value="NZ_CP122979.1"/>
</dbReference>
<dbReference type="SMART" id="SM00292">
    <property type="entry name" value="BRCT"/>
    <property type="match status" value="1"/>
</dbReference>
<comment type="catalytic activity">
    <reaction evidence="9 10">
        <text>NAD(+) + (deoxyribonucleotide)n-3'-hydroxyl + 5'-phospho-(deoxyribonucleotide)m = (deoxyribonucleotide)n+m + AMP + beta-nicotinamide D-nucleotide.</text>
        <dbReference type="EC" id="6.5.1.2"/>
    </reaction>
</comment>
<dbReference type="Pfam" id="PF03120">
    <property type="entry name" value="OB_DNA_ligase"/>
    <property type="match status" value="1"/>
</dbReference>
<dbReference type="PIRSF" id="PIRSF001604">
    <property type="entry name" value="LigA"/>
    <property type="match status" value="1"/>
</dbReference>
<dbReference type="Proteomes" id="UP001179842">
    <property type="component" value="Chromosome"/>
</dbReference>
<feature type="binding site" evidence="10">
    <location>
        <position position="143"/>
    </location>
    <ligand>
        <name>NAD(+)</name>
        <dbReference type="ChEBI" id="CHEBI:57540"/>
    </ligand>
</feature>
<dbReference type="GO" id="GO:0003911">
    <property type="term" value="F:DNA ligase (NAD+) activity"/>
    <property type="evidence" value="ECO:0007669"/>
    <property type="project" value="UniProtKB-EC"/>
</dbReference>
<dbReference type="Gene3D" id="1.10.287.610">
    <property type="entry name" value="Helix hairpin bin"/>
    <property type="match status" value="1"/>
</dbReference>
<dbReference type="InterPro" id="IPR004150">
    <property type="entry name" value="NAD_DNA_ligase_OB"/>
</dbReference>
<protein>
    <recommendedName>
        <fullName evidence="10">DNA ligase</fullName>
        <ecNumber evidence="10">6.5.1.2</ecNumber>
    </recommendedName>
    <alternativeName>
        <fullName evidence="10">Polydeoxyribonucleotide synthase [NAD(+)]</fullName>
    </alternativeName>
</protein>
<keyword evidence="4 10" id="KW-0227">DNA damage</keyword>
<feature type="binding site" evidence="10">
    <location>
        <position position="120"/>
    </location>
    <ligand>
        <name>NAD(+)</name>
        <dbReference type="ChEBI" id="CHEBI:57540"/>
    </ligand>
</feature>
<keyword evidence="8 10" id="KW-0234">DNA repair</keyword>
<feature type="binding site" evidence="10">
    <location>
        <position position="357"/>
    </location>
    <ligand>
        <name>NAD(+)</name>
        <dbReference type="ChEBI" id="CHEBI:57540"/>
    </ligand>
</feature>
<dbReference type="InterPro" id="IPR010994">
    <property type="entry name" value="RuvA_2-like"/>
</dbReference>
<dbReference type="InterPro" id="IPR013840">
    <property type="entry name" value="DNAligase_N"/>
</dbReference>
<dbReference type="Pfam" id="PF01653">
    <property type="entry name" value="DNA_ligase_aden"/>
    <property type="match status" value="2"/>
</dbReference>